<protein>
    <submittedName>
        <fullName evidence="1">Uncharacterized protein</fullName>
    </submittedName>
</protein>
<reference evidence="1 2" key="1">
    <citation type="submission" date="2018-09" db="EMBL/GenBank/DDBJ databases">
        <authorList>
            <person name="Rimple P.A."/>
            <person name="Stoner T.H."/>
            <person name="Garlena R.A."/>
            <person name="Russell D.A."/>
            <person name="Pope W.H."/>
            <person name="Jacobs-Sera D."/>
            <person name="Hatfull G.F."/>
        </authorList>
    </citation>
    <scope>NUCLEOTIDE SEQUENCE [LARGE SCALE GENOMIC DNA]</scope>
</reference>
<dbReference type="GeneID" id="55006988"/>
<gene>
    <name evidence="1" type="primary">1</name>
    <name evidence="1" type="ORF">PBI_ANDREW_1</name>
</gene>
<keyword evidence="2" id="KW-1185">Reference proteome</keyword>
<dbReference type="EMBL" id="MH834595">
    <property type="protein sequence ID" value="AYN56818.1"/>
    <property type="molecule type" value="Genomic_DNA"/>
</dbReference>
<accession>A0A3G2KCT0</accession>
<evidence type="ECO:0000313" key="2">
    <source>
        <dbReference type="Proteomes" id="UP000274668"/>
    </source>
</evidence>
<proteinExistence type="predicted"/>
<name>A0A3G2KCT0_9CAUD</name>
<sequence length="121" mass="13191">MHAEHMSTALVAAAAGGERVAIFAETFERAQEICRDLEDFLSGMPWAEELRDVRVVRANGRQSITFGTRGLGGVWFYSLRGTGQRGLSADRVFVPIGTSGEELREIIPFLATSKVGVLTGY</sequence>
<dbReference type="RefSeq" id="YP_009815687.1">
    <property type="nucleotide sequence ID" value="NC_048098.1"/>
</dbReference>
<evidence type="ECO:0000313" key="1">
    <source>
        <dbReference type="EMBL" id="AYN56818.1"/>
    </source>
</evidence>
<dbReference type="KEGG" id="vg:55006988"/>
<dbReference type="Proteomes" id="UP000274668">
    <property type="component" value="Segment"/>
</dbReference>
<organism evidence="1 2">
    <name type="scientific">Arthrobacter phage Andrew</name>
    <dbReference type="NCBI Taxonomy" id="2419946"/>
    <lineage>
        <taxon>Viruses</taxon>
        <taxon>Duplodnaviria</taxon>
        <taxon>Heunggongvirae</taxon>
        <taxon>Uroviricota</taxon>
        <taxon>Caudoviricetes</taxon>
        <taxon>Andrewvirus</taxon>
        <taxon>Andrewvirus andrew</taxon>
    </lineage>
</organism>